<dbReference type="PRINTS" id="PR00463">
    <property type="entry name" value="EP450I"/>
</dbReference>
<dbReference type="GO" id="GO:0016705">
    <property type="term" value="F:oxidoreductase activity, acting on paired donors, with incorporation or reduction of molecular oxygen"/>
    <property type="evidence" value="ECO:0007669"/>
    <property type="project" value="InterPro"/>
</dbReference>
<keyword evidence="13" id="KW-0276">Fatty acid metabolism</keyword>
<dbReference type="GO" id="GO:0004497">
    <property type="term" value="F:monooxygenase activity"/>
    <property type="evidence" value="ECO:0007669"/>
    <property type="project" value="UniProtKB-KW"/>
</dbReference>
<evidence type="ECO:0000256" key="29">
    <source>
        <dbReference type="ARBA" id="ARBA00052692"/>
    </source>
</evidence>
<evidence type="ECO:0000256" key="3">
    <source>
        <dbReference type="ARBA" id="ARBA00004305"/>
    </source>
</evidence>
<evidence type="ECO:0000256" key="4">
    <source>
        <dbReference type="ARBA" id="ARBA00004406"/>
    </source>
</evidence>
<comment type="similarity">
    <text evidence="6">Belongs to the 3-hydroxyacyl-CoA dehydrogenase family.</text>
</comment>
<evidence type="ECO:0000256" key="1">
    <source>
        <dbReference type="ARBA" id="ARBA00001971"/>
    </source>
</evidence>
<comment type="pathway">
    <text evidence="5">Lipid metabolism; fatty acid beta-oxidation.</text>
</comment>
<evidence type="ECO:0000259" key="36">
    <source>
        <dbReference type="Pfam" id="PF02737"/>
    </source>
</evidence>
<evidence type="ECO:0000256" key="13">
    <source>
        <dbReference type="ARBA" id="ARBA00022832"/>
    </source>
</evidence>
<dbReference type="InterPro" id="IPR006176">
    <property type="entry name" value="3-OHacyl-CoA_DH_NAD-bd"/>
</dbReference>
<organism evidence="37 38">
    <name type="scientific">Bagarius yarrelli</name>
    <name type="common">Goonch</name>
    <name type="synonym">Bagrus yarrelli</name>
    <dbReference type="NCBI Taxonomy" id="175774"/>
    <lineage>
        <taxon>Eukaryota</taxon>
        <taxon>Metazoa</taxon>
        <taxon>Chordata</taxon>
        <taxon>Craniata</taxon>
        <taxon>Vertebrata</taxon>
        <taxon>Euteleostomi</taxon>
        <taxon>Actinopterygii</taxon>
        <taxon>Neopterygii</taxon>
        <taxon>Teleostei</taxon>
        <taxon>Ostariophysi</taxon>
        <taxon>Siluriformes</taxon>
        <taxon>Sisoridae</taxon>
        <taxon>Sisorinae</taxon>
        <taxon>Bagarius</taxon>
    </lineage>
</organism>
<dbReference type="GO" id="GO:0003857">
    <property type="term" value="F:(3S)-3-hydroxyacyl-CoA dehydrogenase (NAD+) activity"/>
    <property type="evidence" value="ECO:0007669"/>
    <property type="project" value="UniProtKB-EC"/>
</dbReference>
<dbReference type="PRINTS" id="PR00385">
    <property type="entry name" value="P450"/>
</dbReference>
<dbReference type="InterPro" id="IPR006180">
    <property type="entry name" value="3-OHacyl-CoA_DH_CS"/>
</dbReference>
<keyword evidence="12" id="KW-0256">Endoplasmic reticulum</keyword>
<dbReference type="OrthoDB" id="1844152at2759"/>
<comment type="caution">
    <text evidence="37">The sequence shown here is derived from an EMBL/GenBank/DDBJ whole genome shotgun (WGS) entry which is preliminary data.</text>
</comment>
<dbReference type="GO" id="GO:0070403">
    <property type="term" value="F:NAD+ binding"/>
    <property type="evidence" value="ECO:0007669"/>
    <property type="project" value="InterPro"/>
</dbReference>
<evidence type="ECO:0000256" key="30">
    <source>
        <dbReference type="ARBA" id="ARBA00059837"/>
    </source>
</evidence>
<comment type="catalytic activity">
    <reaction evidence="28">
        <text>(3S)-hydroxyhexadecanoyl-CoA + NAD(+) = 3-oxohexadecanoyl-CoA + NADH + H(+)</text>
        <dbReference type="Rhea" id="RHEA:31159"/>
        <dbReference type="ChEBI" id="CHEBI:15378"/>
        <dbReference type="ChEBI" id="CHEBI:57349"/>
        <dbReference type="ChEBI" id="CHEBI:57540"/>
        <dbReference type="ChEBI" id="CHEBI:57945"/>
        <dbReference type="ChEBI" id="CHEBI:62613"/>
    </reaction>
</comment>
<dbReference type="InterPro" id="IPR006108">
    <property type="entry name" value="3HC_DH_C"/>
</dbReference>
<evidence type="ECO:0000256" key="33">
    <source>
        <dbReference type="ARBA" id="ARBA00077615"/>
    </source>
</evidence>
<keyword evidence="38" id="KW-1185">Reference proteome</keyword>
<dbReference type="GO" id="GO:0020037">
    <property type="term" value="F:heme binding"/>
    <property type="evidence" value="ECO:0007669"/>
    <property type="project" value="InterPro"/>
</dbReference>
<dbReference type="Gene3D" id="1.10.1040.10">
    <property type="entry name" value="N-(1-d-carboxylethyl)-l-norvaline Dehydrogenase, domain 2"/>
    <property type="match status" value="1"/>
</dbReference>
<protein>
    <recommendedName>
        <fullName evidence="32">Hydroxyacyl-coenzyme A dehydrogenase, mitochondrial</fullName>
        <ecNumber evidence="8">1.1.1.35</ecNumber>
    </recommendedName>
    <alternativeName>
        <fullName evidence="33">Medium and short-chain L-3-hydroxyacyl-coenzyme A dehydrogenase</fullName>
    </alternativeName>
    <alternativeName>
        <fullName evidence="34">Short-chain 3-hydroxyacyl-CoA dehydrogenase</fullName>
    </alternativeName>
</protein>
<evidence type="ECO:0000259" key="35">
    <source>
        <dbReference type="Pfam" id="PF00725"/>
    </source>
</evidence>
<keyword evidence="14" id="KW-0492">Microsome</keyword>
<evidence type="ECO:0000256" key="28">
    <source>
        <dbReference type="ARBA" id="ARBA00052282"/>
    </source>
</evidence>
<dbReference type="Pfam" id="PF02737">
    <property type="entry name" value="3HCDH_N"/>
    <property type="match status" value="1"/>
</dbReference>
<dbReference type="SUPFAM" id="SSF48179">
    <property type="entry name" value="6-phosphogluconate dehydrogenase C-terminal domain-like"/>
    <property type="match status" value="1"/>
</dbReference>
<keyword evidence="24" id="KW-0472">Membrane</keyword>
<dbReference type="FunFam" id="1.10.630.10:FF:000238">
    <property type="entry name" value="Cytochrome P450 2A6"/>
    <property type="match status" value="1"/>
</dbReference>
<evidence type="ECO:0000256" key="12">
    <source>
        <dbReference type="ARBA" id="ARBA00022824"/>
    </source>
</evidence>
<evidence type="ECO:0000256" key="22">
    <source>
        <dbReference type="ARBA" id="ARBA00023098"/>
    </source>
</evidence>
<evidence type="ECO:0000256" key="10">
    <source>
        <dbReference type="ARBA" id="ARBA00022723"/>
    </source>
</evidence>
<evidence type="ECO:0000256" key="17">
    <source>
        <dbReference type="ARBA" id="ARBA00022990"/>
    </source>
</evidence>
<keyword evidence="21" id="KW-0503">Monooxygenase</keyword>
<evidence type="ECO:0000256" key="9">
    <source>
        <dbReference type="ARBA" id="ARBA00022617"/>
    </source>
</evidence>
<keyword evidence="16" id="KW-0809">Transit peptide</keyword>
<evidence type="ECO:0000313" key="37">
    <source>
        <dbReference type="EMBL" id="TSK22515.1"/>
    </source>
</evidence>
<dbReference type="PROSITE" id="PS00067">
    <property type="entry name" value="3HCDH"/>
    <property type="match status" value="1"/>
</dbReference>
<comment type="function">
    <text evidence="30">Mitochondrial fatty acid beta-oxidation enzyme that catalyzes the third step of the beta-oxidation cycle for medium and short-chain 3-hydroxy fatty acyl-CoAs (C4 to C10). Plays a role in the control of insulin secretion by inhibiting the activation of glutamate dehydrogenase 1 (GLUD1), an enzyme that has an important role in regulating amino acid-induced insulin secretion. Plays a role in the maintenance of normal spermatogenesis through the reduction of fatty acid accumulation in the testes.</text>
</comment>
<feature type="domain" description="3-hydroxyacyl-CoA dehydrogenase NAD binding" evidence="36">
    <location>
        <begin position="671"/>
        <end position="842"/>
    </location>
</feature>
<dbReference type="InterPro" id="IPR052242">
    <property type="entry name" value="Mito_3-hydroxyacyl-CoA_DH"/>
</dbReference>
<keyword evidence="22" id="KW-0443">Lipid metabolism</keyword>
<evidence type="ECO:0000256" key="24">
    <source>
        <dbReference type="ARBA" id="ARBA00023136"/>
    </source>
</evidence>
<evidence type="ECO:0000256" key="5">
    <source>
        <dbReference type="ARBA" id="ARBA00005005"/>
    </source>
</evidence>
<evidence type="ECO:0000256" key="15">
    <source>
        <dbReference type="ARBA" id="ARBA00022871"/>
    </source>
</evidence>
<keyword evidence="9" id="KW-0349">Heme</keyword>
<evidence type="ECO:0000256" key="26">
    <source>
        <dbReference type="ARBA" id="ARBA00049556"/>
    </source>
</evidence>
<dbReference type="FunFam" id="1.10.1040.10:FF:000019">
    <property type="entry name" value="3-hydroxybutyryl-CoA dehydrogenase FadB2"/>
    <property type="match status" value="1"/>
</dbReference>
<evidence type="ECO:0000256" key="2">
    <source>
        <dbReference type="ARBA" id="ARBA00004174"/>
    </source>
</evidence>
<dbReference type="Gene3D" id="3.40.50.720">
    <property type="entry name" value="NAD(P)-binding Rossmann-like Domain"/>
    <property type="match status" value="1"/>
</dbReference>
<evidence type="ECO:0000256" key="14">
    <source>
        <dbReference type="ARBA" id="ARBA00022848"/>
    </source>
</evidence>
<keyword evidence="11" id="KW-0221">Differentiation</keyword>
<evidence type="ECO:0000256" key="27">
    <source>
        <dbReference type="ARBA" id="ARBA00051510"/>
    </source>
</evidence>
<dbReference type="InterPro" id="IPR008927">
    <property type="entry name" value="6-PGluconate_DH-like_C_sf"/>
</dbReference>
<dbReference type="SUPFAM" id="SSF48264">
    <property type="entry name" value="Cytochrome P450"/>
    <property type="match status" value="2"/>
</dbReference>
<sequence length="942" mass="103268">MFVPPFILKLFSRKTEYEKKKSSPICPQVGLTEYSKFYGNVYSLFVGSQLVVVLNGYEVIRDALSNQAEVFSDRPDIPLITMLTKRKGIVFAPYGPIWRKQRKFCHMTLRNFGLGKLSLEPCIHEGFATVKAELLKQNQDAGNQGVDLTPLISNAVSNVISSISLGQRFHHQDEEFRRQLNLMSHGLEISMNSAAVLINIFPWLYYIPFGVFGQLRQVERDITAFLKKIIARHRDTLDPENPRDFIDMYLIEMLTLQKTGNSEEDGFSEDYMFYIIGDLFIAGTDTTTNSILWMVLYMCLHPDIQARVAAQVSGGSTNFGWQHKLRVAAAQTSVAAQSSGGSTGFGWQHRARVAAQGSVFEWRHKAQVAEQGSVDSTGLGWQHKVRVAAQGSGGSTRFGWQHKAKMAAQGSGGITKLGWQHRSQVAAQTSGGSTNFGWQHQTSGGSTRLRWQHKAQVAAAQGSGGSTGLVWQHKALCLSGGTKLRWQNRVQLTAQGSGGSTGLGWQHKVQVAAQGSGGSTGLGWQHEVRVAAQGKNVLKRSFPVDVSENVQREIDAVVGRGRLPSLTDKGTLPYTEATIMEVQRMAVVVPLAIPHMASKTTGRRVCMGEQLAKMELFLMFTSLMQTFTFRLPEGHPPLSMHGRFGLTLAPCRFSISRALSSSTVRNAAIKHVTVIGGGLMGSGIAQIAAATGHSVVLVDMSEDILKKSTKGIEGSVRRVVKKKFADKPEVSTDAASVVQSTDLVVEAIVENLKVKQSLFSSLDKVAPGHTIFASNTSSIPIADIAVSTTRLDRFGGIHFFNPVPMMKLVEVIQAPETSQETFNALLDFTKALGKHPVSCKDTPGFIVNRLLIPYLMEAVRLHERGHGSKEDIDVAMKLGAGYPMGPFELLDYVGLDTSKFIIDGWYQMEPESPLFSPSPLLNKLVSEGKLGKKSGEGFYKYK</sequence>
<keyword evidence="23" id="KW-0496">Mitochondrion</keyword>
<evidence type="ECO:0000256" key="25">
    <source>
        <dbReference type="ARBA" id="ARBA00023278"/>
    </source>
</evidence>
<reference evidence="37 38" key="1">
    <citation type="journal article" date="2019" name="Genome Biol. Evol.">
        <title>Whole-Genome Sequencing of the Giant Devil Catfish, Bagarius yarrelli.</title>
        <authorList>
            <person name="Jiang W."/>
            <person name="Lv Y."/>
            <person name="Cheng L."/>
            <person name="Yang K."/>
            <person name="Chao B."/>
            <person name="Wang X."/>
            <person name="Li Y."/>
            <person name="Pan X."/>
            <person name="You X."/>
            <person name="Zhang Y."/>
            <person name="Yang J."/>
            <person name="Li J."/>
            <person name="Zhang X."/>
            <person name="Liu S."/>
            <person name="Sun C."/>
            <person name="Yang J."/>
            <person name="Shi Q."/>
        </authorList>
    </citation>
    <scope>NUCLEOTIDE SEQUENCE [LARGE SCALE GENOMIC DNA]</scope>
    <source>
        <strain evidence="37">JWS20170419001</strain>
        <tissue evidence="37">Muscle</tissue>
    </source>
</reference>
<dbReference type="GO" id="GO:0005789">
    <property type="term" value="C:endoplasmic reticulum membrane"/>
    <property type="evidence" value="ECO:0007669"/>
    <property type="project" value="UniProtKB-SubCell"/>
</dbReference>
<evidence type="ECO:0000256" key="21">
    <source>
        <dbReference type="ARBA" id="ARBA00023033"/>
    </source>
</evidence>
<comment type="catalytic activity">
    <reaction evidence="27">
        <text>(3S)-hydroxydecanoyl-CoA + NAD(+) = 3-oxodecanoyl-CoA + NADH + H(+)</text>
        <dbReference type="Rhea" id="RHEA:31187"/>
        <dbReference type="ChEBI" id="CHEBI:15378"/>
        <dbReference type="ChEBI" id="CHEBI:57540"/>
        <dbReference type="ChEBI" id="CHEBI:57945"/>
        <dbReference type="ChEBI" id="CHEBI:62548"/>
        <dbReference type="ChEBI" id="CHEBI:62616"/>
    </reaction>
</comment>
<dbReference type="Pfam" id="PF00067">
    <property type="entry name" value="p450"/>
    <property type="match status" value="3"/>
</dbReference>
<dbReference type="GO" id="GO:0030154">
    <property type="term" value="P:cell differentiation"/>
    <property type="evidence" value="ECO:0007669"/>
    <property type="project" value="UniProtKB-KW"/>
</dbReference>
<dbReference type="FunFam" id="3.40.50.720:FF:000258">
    <property type="entry name" value="Hydroxyacyl-coenzyme A dehydrogenase, mitochondrial"/>
    <property type="match status" value="1"/>
</dbReference>
<comment type="cofactor">
    <cofactor evidence="1">
        <name>heme</name>
        <dbReference type="ChEBI" id="CHEBI:30413"/>
    </cofactor>
</comment>
<evidence type="ECO:0000256" key="19">
    <source>
        <dbReference type="ARBA" id="ARBA00023004"/>
    </source>
</evidence>
<dbReference type="GO" id="GO:0005506">
    <property type="term" value="F:iron ion binding"/>
    <property type="evidence" value="ECO:0007669"/>
    <property type="project" value="InterPro"/>
</dbReference>
<evidence type="ECO:0000256" key="7">
    <source>
        <dbReference type="ARBA" id="ARBA00010617"/>
    </source>
</evidence>
<dbReference type="InterPro" id="IPR036291">
    <property type="entry name" value="NAD(P)-bd_dom_sf"/>
</dbReference>
<dbReference type="EMBL" id="VCAZ01000006">
    <property type="protein sequence ID" value="TSK22515.1"/>
    <property type="molecule type" value="Genomic_DNA"/>
</dbReference>
<keyword evidence="20" id="KW-0520">NAD</keyword>
<name>A0A556TMB9_BAGYA</name>
<proteinExistence type="inferred from homology"/>
<dbReference type="SUPFAM" id="SSF51735">
    <property type="entry name" value="NAD(P)-binding Rossmann-fold domains"/>
    <property type="match status" value="1"/>
</dbReference>
<dbReference type="AlphaFoldDB" id="A0A556TMB9"/>
<evidence type="ECO:0000256" key="20">
    <source>
        <dbReference type="ARBA" id="ARBA00023027"/>
    </source>
</evidence>
<evidence type="ECO:0000256" key="11">
    <source>
        <dbReference type="ARBA" id="ARBA00022782"/>
    </source>
</evidence>
<dbReference type="EC" id="1.1.1.35" evidence="8"/>
<dbReference type="GO" id="GO:0006635">
    <property type="term" value="P:fatty acid beta-oxidation"/>
    <property type="evidence" value="ECO:0007669"/>
    <property type="project" value="TreeGrafter"/>
</dbReference>
<dbReference type="Gene3D" id="1.10.630.10">
    <property type="entry name" value="Cytochrome P450"/>
    <property type="match status" value="3"/>
</dbReference>
<dbReference type="InterPro" id="IPR001128">
    <property type="entry name" value="Cyt_P450"/>
</dbReference>
<dbReference type="PANTHER" id="PTHR43561:SF3">
    <property type="entry name" value="HYDROXYACYL-COENZYME A DEHYDROGENASE, MITOCHONDRIAL"/>
    <property type="match status" value="1"/>
</dbReference>
<evidence type="ECO:0000256" key="6">
    <source>
        <dbReference type="ARBA" id="ARBA00009463"/>
    </source>
</evidence>
<comment type="catalytic activity">
    <reaction evidence="29">
        <text>(3S)-3-hydroxybutanoyl-CoA + NAD(+) = acetoacetyl-CoA + NADH + H(+)</text>
        <dbReference type="Rhea" id="RHEA:30799"/>
        <dbReference type="ChEBI" id="CHEBI:15378"/>
        <dbReference type="ChEBI" id="CHEBI:57286"/>
        <dbReference type="ChEBI" id="CHEBI:57316"/>
        <dbReference type="ChEBI" id="CHEBI:57540"/>
        <dbReference type="ChEBI" id="CHEBI:57945"/>
    </reaction>
</comment>
<keyword evidence="18" id="KW-0560">Oxidoreductase</keyword>
<keyword evidence="17" id="KW-0007">Acetylation</keyword>
<keyword evidence="19" id="KW-0408">Iron</keyword>
<dbReference type="PANTHER" id="PTHR43561">
    <property type="match status" value="1"/>
</dbReference>
<dbReference type="InterPro" id="IPR002401">
    <property type="entry name" value="Cyt_P450_E_grp-I"/>
</dbReference>
<accession>A0A556TMB9</accession>
<keyword evidence="10" id="KW-0479">Metal-binding</keyword>
<keyword evidence="25" id="KW-0379">Hydroxylation</keyword>
<keyword evidence="15" id="KW-0744">Spermatogenesis</keyword>
<dbReference type="InterPro" id="IPR013328">
    <property type="entry name" value="6PGD_dom2"/>
</dbReference>
<evidence type="ECO:0000313" key="38">
    <source>
        <dbReference type="Proteomes" id="UP000319801"/>
    </source>
</evidence>
<evidence type="ECO:0000256" key="34">
    <source>
        <dbReference type="ARBA" id="ARBA00079904"/>
    </source>
</evidence>
<dbReference type="GO" id="GO:0005759">
    <property type="term" value="C:mitochondrial matrix"/>
    <property type="evidence" value="ECO:0007669"/>
    <property type="project" value="UniProtKB-SubCell"/>
</dbReference>
<dbReference type="Proteomes" id="UP000319801">
    <property type="component" value="Unassembled WGS sequence"/>
</dbReference>
<comment type="subcellular location">
    <subcellularLocation>
        <location evidence="4">Endoplasmic reticulum membrane</location>
        <topology evidence="4">Peripheral membrane protein</topology>
    </subcellularLocation>
    <subcellularLocation>
        <location evidence="2">Microsome membrane</location>
        <topology evidence="2">Peripheral membrane protein</topology>
    </subcellularLocation>
    <subcellularLocation>
        <location evidence="3">Mitochondrion matrix</location>
    </subcellularLocation>
</comment>
<evidence type="ECO:0000256" key="8">
    <source>
        <dbReference type="ARBA" id="ARBA00013000"/>
    </source>
</evidence>
<evidence type="ECO:0000256" key="16">
    <source>
        <dbReference type="ARBA" id="ARBA00022946"/>
    </source>
</evidence>
<comment type="subunit">
    <text evidence="31">Homodimer. Interacts with GLUD1; this interaction inhibits the activation of glutamate dehydrogenase 1 (GLUD1).</text>
</comment>
<evidence type="ECO:0000256" key="31">
    <source>
        <dbReference type="ARBA" id="ARBA00065273"/>
    </source>
</evidence>
<evidence type="ECO:0000256" key="23">
    <source>
        <dbReference type="ARBA" id="ARBA00023128"/>
    </source>
</evidence>
<gene>
    <name evidence="37" type="ORF">Baya_1873</name>
</gene>
<evidence type="ECO:0000256" key="32">
    <source>
        <dbReference type="ARBA" id="ARBA00071676"/>
    </source>
</evidence>
<comment type="similarity">
    <text evidence="7">Belongs to the cytochrome P450 family.</text>
</comment>
<evidence type="ECO:0000256" key="18">
    <source>
        <dbReference type="ARBA" id="ARBA00023002"/>
    </source>
</evidence>
<comment type="catalytic activity">
    <reaction evidence="26">
        <text>a (3S)-3-hydroxyacyl-CoA + NAD(+) = a 3-oxoacyl-CoA + NADH + H(+)</text>
        <dbReference type="Rhea" id="RHEA:22432"/>
        <dbReference type="ChEBI" id="CHEBI:15378"/>
        <dbReference type="ChEBI" id="CHEBI:57318"/>
        <dbReference type="ChEBI" id="CHEBI:57540"/>
        <dbReference type="ChEBI" id="CHEBI:57945"/>
        <dbReference type="ChEBI" id="CHEBI:90726"/>
        <dbReference type="EC" id="1.1.1.35"/>
    </reaction>
</comment>
<dbReference type="Pfam" id="PF00725">
    <property type="entry name" value="3HCDH"/>
    <property type="match status" value="1"/>
</dbReference>
<dbReference type="GO" id="GO:0007283">
    <property type="term" value="P:spermatogenesis"/>
    <property type="evidence" value="ECO:0007669"/>
    <property type="project" value="UniProtKB-KW"/>
</dbReference>
<dbReference type="InterPro" id="IPR036396">
    <property type="entry name" value="Cyt_P450_sf"/>
</dbReference>
<feature type="domain" description="3-hydroxyacyl-CoA dehydrogenase C-terminal" evidence="35">
    <location>
        <begin position="844"/>
        <end position="941"/>
    </location>
</feature>